<feature type="compositionally biased region" description="Basic residues" evidence="3">
    <location>
        <begin position="20"/>
        <end position="33"/>
    </location>
</feature>
<evidence type="ECO:0000259" key="4">
    <source>
        <dbReference type="SMART" id="SM00852"/>
    </source>
</evidence>
<feature type="region of interest" description="Disordered" evidence="3">
    <location>
        <begin position="1"/>
        <end position="186"/>
    </location>
</feature>
<accession>D6AKM8</accession>
<comment type="pathway">
    <text evidence="1">Cofactor biosynthesis; molybdopterin biosynthesis.</text>
</comment>
<dbReference type="PANTHER" id="PTHR43764">
    <property type="entry name" value="MOLYBDENUM COFACTOR BIOSYNTHESIS"/>
    <property type="match status" value="1"/>
</dbReference>
<evidence type="ECO:0000256" key="3">
    <source>
        <dbReference type="SAM" id="MobiDB-lite"/>
    </source>
</evidence>
<dbReference type="InterPro" id="IPR036425">
    <property type="entry name" value="MoaB/Mog-like_dom_sf"/>
</dbReference>
<dbReference type="InterPro" id="IPR051920">
    <property type="entry name" value="MPT_Adenylyltrnsfr/MoaC-Rel"/>
</dbReference>
<feature type="compositionally biased region" description="Basic and acidic residues" evidence="3">
    <location>
        <begin position="118"/>
        <end position="129"/>
    </location>
</feature>
<evidence type="ECO:0000256" key="1">
    <source>
        <dbReference type="ARBA" id="ARBA00005046"/>
    </source>
</evidence>
<organism evidence="5 6">
    <name type="scientific">Streptomyces filamentosus NRRL 15998</name>
    <dbReference type="NCBI Taxonomy" id="457431"/>
    <lineage>
        <taxon>Bacteria</taxon>
        <taxon>Bacillati</taxon>
        <taxon>Actinomycetota</taxon>
        <taxon>Actinomycetes</taxon>
        <taxon>Kitasatosporales</taxon>
        <taxon>Streptomycetaceae</taxon>
        <taxon>Streptomyces</taxon>
    </lineage>
</organism>
<evidence type="ECO:0000313" key="5">
    <source>
        <dbReference type="EMBL" id="EFE75280.2"/>
    </source>
</evidence>
<dbReference type="SUPFAM" id="SSF53218">
    <property type="entry name" value="Molybdenum cofactor biosynthesis proteins"/>
    <property type="match status" value="1"/>
</dbReference>
<sequence>DAHRRGGRGPHGRRVGEGRHHPRRPRIRPGARRAARDRAAARRGSPQGRRPRHRPDRRDHGGQAHPGPDPALPPPGRLRGEGRPERGRRCRGDHGHREDDGPHGRRDGGPDGGVGGGPDRRRHDQGGRQERRHHRRTGRDEVGRQVRRLPAHHAGGTGGTGRVTPPEPTGAPGHEQPAGEPEPTGAALLSPYAALVVTASSRASAGVYADKGGPLIAEALTGLGFTVDGPQVVPDGDPVEAALRAGVAAGYDVIVTTGGTGISPTDATPEATRRVLDHEIPGIPEAIRAEGLAKVPTAALSRGLAGIASRTLIVNLPGSTGGVKDGLAVLGRLLVHAVDQLRGGDHPRPGSPS</sequence>
<dbReference type="UniPathway" id="UPA00344"/>
<dbReference type="Pfam" id="PF00994">
    <property type="entry name" value="MoCF_biosynth"/>
    <property type="match status" value="1"/>
</dbReference>
<proteinExistence type="predicted"/>
<reference evidence="6" key="1">
    <citation type="submission" date="2008-10" db="EMBL/GenBank/DDBJ databases">
        <authorList>
            <person name="Molnar K."/>
        </authorList>
    </citation>
    <scope>NUCLEOTIDE SEQUENCE [LARGE SCALE GENOMIC DNA]</scope>
    <source>
        <strain evidence="6">NRRL 15998</strain>
    </source>
</reference>
<feature type="non-terminal residue" evidence="5">
    <location>
        <position position="1"/>
    </location>
</feature>
<keyword evidence="2" id="KW-0501">Molybdenum cofactor biosynthesis</keyword>
<feature type="domain" description="MoaB/Mog" evidence="4">
    <location>
        <begin position="194"/>
        <end position="337"/>
    </location>
</feature>
<feature type="compositionally biased region" description="Basic and acidic residues" evidence="3">
    <location>
        <begin position="78"/>
        <end position="109"/>
    </location>
</feature>
<dbReference type="SMART" id="SM00852">
    <property type="entry name" value="MoCF_biosynth"/>
    <property type="match status" value="1"/>
</dbReference>
<dbReference type="AlphaFoldDB" id="D6AKM8"/>
<dbReference type="InterPro" id="IPR001453">
    <property type="entry name" value="MoaB/Mog_dom"/>
</dbReference>
<dbReference type="GO" id="GO:0006777">
    <property type="term" value="P:Mo-molybdopterin cofactor biosynthetic process"/>
    <property type="evidence" value="ECO:0007669"/>
    <property type="project" value="UniProtKB-KW"/>
</dbReference>
<evidence type="ECO:0000313" key="6">
    <source>
        <dbReference type="Proteomes" id="UP000003986"/>
    </source>
</evidence>
<name>D6AKM8_STRFL</name>
<dbReference type="CDD" id="cd00886">
    <property type="entry name" value="MogA_MoaB"/>
    <property type="match status" value="1"/>
</dbReference>
<gene>
    <name evidence="5" type="ORF">SSGG_02647</name>
</gene>
<feature type="compositionally biased region" description="Pro residues" evidence="3">
    <location>
        <begin position="67"/>
        <end position="76"/>
    </location>
</feature>
<reference evidence="6" key="2">
    <citation type="submission" date="2008-12" db="EMBL/GenBank/DDBJ databases">
        <title>Annotation of Streptomyces roseosporus strain NRRL 15998.</title>
        <authorList>
            <consortium name="The Broad Institute Genome Sequencing Platform"/>
            <consortium name="Broad Institute Microbial Sequencing Center"/>
            <person name="Fischbach M."/>
            <person name="Ward D."/>
            <person name="Young S."/>
            <person name="Kodira C.D."/>
            <person name="Zeng Q."/>
            <person name="Koehrsen M."/>
            <person name="Godfrey P."/>
            <person name="Alvarado L."/>
            <person name="Berlin A.M."/>
            <person name="Borenstein D."/>
            <person name="Chen Z."/>
            <person name="Engels R."/>
            <person name="Freedman E."/>
            <person name="Gellesch M."/>
            <person name="Goldberg J."/>
            <person name="Griggs A."/>
            <person name="Gujja S."/>
            <person name="Heiman D.I."/>
            <person name="Hepburn T.A."/>
            <person name="Howarth C."/>
            <person name="Jen D."/>
            <person name="Larson L."/>
            <person name="Lewis B."/>
            <person name="Mehta T."/>
            <person name="Park D."/>
            <person name="Pearson M."/>
            <person name="Roberts A."/>
            <person name="Saif S."/>
            <person name="Shea T.D."/>
            <person name="Shenoy N."/>
            <person name="Sisk P."/>
            <person name="Stolte C."/>
            <person name="Sykes S.N."/>
            <person name="Walk T."/>
            <person name="White J."/>
            <person name="Yandava C."/>
            <person name="Straight P."/>
            <person name="Clardy J."/>
            <person name="Hung D."/>
            <person name="Kolter R."/>
            <person name="Mekalanos J."/>
            <person name="Walker S."/>
            <person name="Walsh C.T."/>
            <person name="Wieland B.L.C."/>
            <person name="Ilzarbe M."/>
            <person name="Galagan J."/>
            <person name="Nusbaum C."/>
            <person name="Birren B."/>
        </authorList>
    </citation>
    <scope>NUCLEOTIDE SEQUENCE [LARGE SCALE GENOMIC DNA]</scope>
    <source>
        <strain evidence="6">NRRL 15998</strain>
    </source>
</reference>
<dbReference type="Proteomes" id="UP000003986">
    <property type="component" value="Unassembled WGS sequence"/>
</dbReference>
<dbReference type="PROSITE" id="PS01078">
    <property type="entry name" value="MOCF_BIOSYNTHESIS_1"/>
    <property type="match status" value="1"/>
</dbReference>
<protein>
    <submittedName>
        <fullName evidence="5">Molybdenum cofactor biosynthesis</fullName>
    </submittedName>
</protein>
<dbReference type="NCBIfam" id="TIGR00177">
    <property type="entry name" value="molyb_syn"/>
    <property type="match status" value="1"/>
</dbReference>
<dbReference type="PANTHER" id="PTHR43764:SF1">
    <property type="entry name" value="MOLYBDOPTERIN MOLYBDOTRANSFERASE"/>
    <property type="match status" value="1"/>
</dbReference>
<dbReference type="InterPro" id="IPR008284">
    <property type="entry name" value="MoCF_biosynth_CS"/>
</dbReference>
<dbReference type="EMBL" id="DS999644">
    <property type="protein sequence ID" value="EFE75280.2"/>
    <property type="molecule type" value="Genomic_DNA"/>
</dbReference>
<evidence type="ECO:0000256" key="2">
    <source>
        <dbReference type="ARBA" id="ARBA00023150"/>
    </source>
</evidence>
<dbReference type="Gene3D" id="3.40.980.10">
    <property type="entry name" value="MoaB/Mog-like domain"/>
    <property type="match status" value="1"/>
</dbReference>
<feature type="compositionally biased region" description="Basic residues" evidence="3">
    <location>
        <begin position="1"/>
        <end position="13"/>
    </location>
</feature>